<evidence type="ECO:0000256" key="3">
    <source>
        <dbReference type="ARBA" id="ARBA00022676"/>
    </source>
</evidence>
<dbReference type="PANTHER" id="PTHR33908:SF3">
    <property type="entry name" value="UNDECAPRENYL PHOSPHATE-ALPHA-4-AMINO-4-DEOXY-L-ARABINOSE ARABINOSYL TRANSFERASE"/>
    <property type="match status" value="1"/>
</dbReference>
<dbReference type="Pfam" id="PF13231">
    <property type="entry name" value="PMT_2"/>
    <property type="match status" value="1"/>
</dbReference>
<dbReference type="EMBL" id="FXAM01000001">
    <property type="protein sequence ID" value="SMF93834.1"/>
    <property type="molecule type" value="Genomic_DNA"/>
</dbReference>
<protein>
    <submittedName>
        <fullName evidence="10">4-amino-4-deoxy-L-arabinose transferase</fullName>
    </submittedName>
</protein>
<feature type="transmembrane region" description="Helical" evidence="8">
    <location>
        <begin position="335"/>
        <end position="356"/>
    </location>
</feature>
<evidence type="ECO:0000256" key="4">
    <source>
        <dbReference type="ARBA" id="ARBA00022679"/>
    </source>
</evidence>
<evidence type="ECO:0000313" key="10">
    <source>
        <dbReference type="EMBL" id="SMF93834.1"/>
    </source>
</evidence>
<dbReference type="InterPro" id="IPR050297">
    <property type="entry name" value="LipidA_mod_glycosyltrf_83"/>
</dbReference>
<keyword evidence="3" id="KW-0328">Glycosyltransferase</keyword>
<dbReference type="GO" id="GO:0005886">
    <property type="term" value="C:plasma membrane"/>
    <property type="evidence" value="ECO:0007669"/>
    <property type="project" value="UniProtKB-SubCell"/>
</dbReference>
<sequence>MAFSPHSEAQASAGAGLSCATRHWFSILAFLVAAWAVFGHLGDFPLLAPDEGRNAEVAREMKTAGAWLVPTYNGATYLDKPAFFFRAVAISLDLFGESEFTARLPSALFGFGLLTALFAFCRRVYDERTAALALLVVAATPLYIAFSRIVIFDMTLAFFVCTSIFAAYLAEEHEGTSRNRWSLLAAFLGGVATLVKGPVGFIIPLLVMLVFHGSLKRFDAMKRLFRPVHVLVFFAVVLPWFVGLSLACPDFPYYGIMRESIARFTTPVFRRTQPFYYYGLIIASCCFAWSLLLPEAIAAAWRKRAALSRPDRLFIVWALVVVVFFSLSKSKLPGYILTGVVALGVVAARVFAAAILDRAGLAAAVVRRASLALLVFMLPAAVVMAVIAARPELLEQRLKFPHEIFALFIPLMPAAAFSLGATALLAGVAWVRRDARWGMAAALALPLLILTVNFEVLPRYADTRSSRALAARLPKLPDTTEYACMSCFPPGLPFYLKRLVTLISEDGRELTSNYVLFSLASGKPWPEHVVATARMDAWLQSRNHPVYLIAKYDKRPALEAIAAARGVPVTDIGAGHWAALLPAQQ</sequence>
<dbReference type="GO" id="GO:0009103">
    <property type="term" value="P:lipopolysaccharide biosynthetic process"/>
    <property type="evidence" value="ECO:0007669"/>
    <property type="project" value="UniProtKB-ARBA"/>
</dbReference>
<dbReference type="GO" id="GO:0010041">
    <property type="term" value="P:response to iron(III) ion"/>
    <property type="evidence" value="ECO:0007669"/>
    <property type="project" value="TreeGrafter"/>
</dbReference>
<dbReference type="RefSeq" id="WP_085210704.1">
    <property type="nucleotide sequence ID" value="NZ_FXAM01000001.1"/>
</dbReference>
<evidence type="ECO:0000256" key="8">
    <source>
        <dbReference type="SAM" id="Phobius"/>
    </source>
</evidence>
<keyword evidence="6 8" id="KW-1133">Transmembrane helix</keyword>
<evidence type="ECO:0000256" key="1">
    <source>
        <dbReference type="ARBA" id="ARBA00004651"/>
    </source>
</evidence>
<feature type="transmembrane region" description="Helical" evidence="8">
    <location>
        <begin position="437"/>
        <end position="457"/>
    </location>
</feature>
<keyword evidence="7 8" id="KW-0472">Membrane</keyword>
<dbReference type="InterPro" id="IPR038731">
    <property type="entry name" value="RgtA/B/C-like"/>
</dbReference>
<accession>A0A1Y6D0A6</accession>
<keyword evidence="4 10" id="KW-0808">Transferase</keyword>
<evidence type="ECO:0000256" key="7">
    <source>
        <dbReference type="ARBA" id="ARBA00023136"/>
    </source>
</evidence>
<feature type="transmembrane region" description="Helical" evidence="8">
    <location>
        <begin position="312"/>
        <end position="328"/>
    </location>
</feature>
<feature type="transmembrane region" description="Helical" evidence="8">
    <location>
        <begin position="231"/>
        <end position="254"/>
    </location>
</feature>
<evidence type="ECO:0000256" key="2">
    <source>
        <dbReference type="ARBA" id="ARBA00022475"/>
    </source>
</evidence>
<evidence type="ECO:0000256" key="6">
    <source>
        <dbReference type="ARBA" id="ARBA00022989"/>
    </source>
</evidence>
<dbReference type="Proteomes" id="UP000192923">
    <property type="component" value="Unassembled WGS sequence"/>
</dbReference>
<feature type="domain" description="Glycosyltransferase RgtA/B/C/D-like" evidence="9">
    <location>
        <begin position="79"/>
        <end position="240"/>
    </location>
</feature>
<keyword evidence="11" id="KW-1185">Reference proteome</keyword>
<feature type="transmembrane region" description="Helical" evidence="8">
    <location>
        <begin position="102"/>
        <end position="121"/>
    </location>
</feature>
<gene>
    <name evidence="10" type="ORF">SAMN02949497_1126</name>
</gene>
<evidence type="ECO:0000259" key="9">
    <source>
        <dbReference type="Pfam" id="PF13231"/>
    </source>
</evidence>
<evidence type="ECO:0000313" key="11">
    <source>
        <dbReference type="Proteomes" id="UP000192923"/>
    </source>
</evidence>
<proteinExistence type="predicted"/>
<keyword evidence="5 8" id="KW-0812">Transmembrane</keyword>
<dbReference type="OrthoDB" id="9775035at2"/>
<feature type="transmembrane region" description="Helical" evidence="8">
    <location>
        <begin position="404"/>
        <end position="431"/>
    </location>
</feature>
<dbReference type="PANTHER" id="PTHR33908">
    <property type="entry name" value="MANNOSYLTRANSFERASE YKCB-RELATED"/>
    <property type="match status" value="1"/>
</dbReference>
<evidence type="ECO:0000256" key="5">
    <source>
        <dbReference type="ARBA" id="ARBA00022692"/>
    </source>
</evidence>
<feature type="transmembrane region" description="Helical" evidence="8">
    <location>
        <begin position="182"/>
        <end position="211"/>
    </location>
</feature>
<comment type="subcellular location">
    <subcellularLocation>
        <location evidence="1">Cell membrane</location>
        <topology evidence="1">Multi-pass membrane protein</topology>
    </subcellularLocation>
</comment>
<dbReference type="STRING" id="1760988.SAMN02949497_1126"/>
<feature type="transmembrane region" description="Helical" evidence="8">
    <location>
        <begin position="128"/>
        <end position="144"/>
    </location>
</feature>
<dbReference type="AlphaFoldDB" id="A0A1Y6D0A6"/>
<feature type="transmembrane region" description="Helical" evidence="8">
    <location>
        <begin position="368"/>
        <end position="389"/>
    </location>
</feature>
<dbReference type="GO" id="GO:0016763">
    <property type="term" value="F:pentosyltransferase activity"/>
    <property type="evidence" value="ECO:0007669"/>
    <property type="project" value="TreeGrafter"/>
</dbReference>
<name>A0A1Y6D0A6_9GAMM</name>
<reference evidence="10 11" key="1">
    <citation type="submission" date="2016-12" db="EMBL/GenBank/DDBJ databases">
        <authorList>
            <person name="Song W.-J."/>
            <person name="Kurnit D.M."/>
        </authorList>
    </citation>
    <scope>NUCLEOTIDE SEQUENCE [LARGE SCALE GENOMIC DNA]</scope>
    <source>
        <strain evidence="10 11">175</strain>
    </source>
</reference>
<feature type="transmembrane region" description="Helical" evidence="8">
    <location>
        <begin position="275"/>
        <end position="292"/>
    </location>
</feature>
<feature type="transmembrane region" description="Helical" evidence="8">
    <location>
        <begin position="24"/>
        <end position="42"/>
    </location>
</feature>
<organism evidence="10 11">
    <name type="scientific">Methylomagnum ishizawai</name>
    <dbReference type="NCBI Taxonomy" id="1760988"/>
    <lineage>
        <taxon>Bacteria</taxon>
        <taxon>Pseudomonadati</taxon>
        <taxon>Pseudomonadota</taxon>
        <taxon>Gammaproteobacteria</taxon>
        <taxon>Methylococcales</taxon>
        <taxon>Methylococcaceae</taxon>
        <taxon>Methylomagnum</taxon>
    </lineage>
</organism>
<keyword evidence="2" id="KW-1003">Cell membrane</keyword>